<dbReference type="PROSITE" id="PS51819">
    <property type="entry name" value="VOC"/>
    <property type="match status" value="1"/>
</dbReference>
<gene>
    <name evidence="2" type="ORF">GCM10009775_13510</name>
</gene>
<name>A0ABP5ATQ0_9MICO</name>
<dbReference type="SUPFAM" id="SSF54593">
    <property type="entry name" value="Glyoxalase/Bleomycin resistance protein/Dihydroxybiphenyl dioxygenase"/>
    <property type="match status" value="1"/>
</dbReference>
<dbReference type="InterPro" id="IPR037523">
    <property type="entry name" value="VOC_core"/>
</dbReference>
<keyword evidence="3" id="KW-1185">Reference proteome</keyword>
<proteinExistence type="predicted"/>
<dbReference type="Proteomes" id="UP001501343">
    <property type="component" value="Unassembled WGS sequence"/>
</dbReference>
<dbReference type="Gene3D" id="3.10.180.10">
    <property type="entry name" value="2,3-Dihydroxybiphenyl 1,2-Dioxygenase, domain 1"/>
    <property type="match status" value="1"/>
</dbReference>
<feature type="domain" description="VOC" evidence="1">
    <location>
        <begin position="3"/>
        <end position="140"/>
    </location>
</feature>
<dbReference type="RefSeq" id="WP_248146613.1">
    <property type="nucleotide sequence ID" value="NZ_BAAAOF010000002.1"/>
</dbReference>
<evidence type="ECO:0000313" key="2">
    <source>
        <dbReference type="EMBL" id="GAA1922308.1"/>
    </source>
</evidence>
<evidence type="ECO:0000313" key="3">
    <source>
        <dbReference type="Proteomes" id="UP001501343"/>
    </source>
</evidence>
<dbReference type="Pfam" id="PF13669">
    <property type="entry name" value="Glyoxalase_4"/>
    <property type="match status" value="1"/>
</dbReference>
<dbReference type="InterPro" id="IPR029068">
    <property type="entry name" value="Glyas_Bleomycin-R_OHBP_Dase"/>
</dbReference>
<reference evidence="3" key="1">
    <citation type="journal article" date="2019" name="Int. J. Syst. Evol. Microbiol.">
        <title>The Global Catalogue of Microorganisms (GCM) 10K type strain sequencing project: providing services to taxonomists for standard genome sequencing and annotation.</title>
        <authorList>
            <consortium name="The Broad Institute Genomics Platform"/>
            <consortium name="The Broad Institute Genome Sequencing Center for Infectious Disease"/>
            <person name="Wu L."/>
            <person name="Ma J."/>
        </authorList>
    </citation>
    <scope>NUCLEOTIDE SEQUENCE [LARGE SCALE GENOMIC DNA]</scope>
    <source>
        <strain evidence="3">JCM 14900</strain>
    </source>
</reference>
<dbReference type="EMBL" id="BAAAOF010000002">
    <property type="protein sequence ID" value="GAA1922308.1"/>
    <property type="molecule type" value="Genomic_DNA"/>
</dbReference>
<sequence length="163" mass="18362">MESIRHVGILVRDLEDAVERWSRLTGWRFKEISRYEPDSYVCDAAPTPHPHSQRIAMSIDGTPQIELLELNPDEPTHGEAELGLHHIAFLHVDDVDETMRGFDERGIAHDGVAYDADGAALLFFLAGDAVDGVRVEYARKGSHPVYVERDSPTYRRENGLDQP</sequence>
<comment type="caution">
    <text evidence="2">The sequence shown here is derived from an EMBL/GenBank/DDBJ whole genome shotgun (WGS) entry which is preliminary data.</text>
</comment>
<protein>
    <recommendedName>
        <fullName evidence="1">VOC domain-containing protein</fullName>
    </recommendedName>
</protein>
<organism evidence="2 3">
    <name type="scientific">Microbacterium aoyamense</name>
    <dbReference type="NCBI Taxonomy" id="344166"/>
    <lineage>
        <taxon>Bacteria</taxon>
        <taxon>Bacillati</taxon>
        <taxon>Actinomycetota</taxon>
        <taxon>Actinomycetes</taxon>
        <taxon>Micrococcales</taxon>
        <taxon>Microbacteriaceae</taxon>
        <taxon>Microbacterium</taxon>
    </lineage>
</organism>
<evidence type="ECO:0000259" key="1">
    <source>
        <dbReference type="PROSITE" id="PS51819"/>
    </source>
</evidence>
<accession>A0ABP5ATQ0</accession>